<protein>
    <submittedName>
        <fullName evidence="1">Uncharacterized protein</fullName>
    </submittedName>
</protein>
<dbReference type="AlphaFoldDB" id="A0A2N5M8V3"/>
<dbReference type="RefSeq" id="WP_101640838.1">
    <property type="nucleotide sequence ID" value="NZ_PGUY01000017.1"/>
</dbReference>
<sequence length="83" mass="9683">MDKQNFALLYKKQNEPAELNDAKRLNRQPHNNILEEGGQKCKGLRCRARDTGDGHQISDEEIPARLEKLDARMVSELMKNYWN</sequence>
<accession>A0A2N5M8V3</accession>
<reference evidence="1 2" key="1">
    <citation type="submission" date="2017-11" db="EMBL/GenBank/DDBJ databases">
        <title>Comparitive Functional Genomics of Dry Heat Resistant strains isolated from the Viking Spacecraft.</title>
        <authorList>
            <person name="Seuylemezian A."/>
            <person name="Cooper K."/>
            <person name="Vaishampayan P."/>
        </authorList>
    </citation>
    <scope>NUCLEOTIDE SEQUENCE [LARGE SCALE GENOMIC DNA]</scope>
    <source>
        <strain evidence="1 2">V1-29</strain>
    </source>
</reference>
<dbReference type="EMBL" id="PGUY01000017">
    <property type="protein sequence ID" value="PLT30772.1"/>
    <property type="molecule type" value="Genomic_DNA"/>
</dbReference>
<proteinExistence type="predicted"/>
<keyword evidence="2" id="KW-1185">Reference proteome</keyword>
<comment type="caution">
    <text evidence="1">The sequence shown here is derived from an EMBL/GenBank/DDBJ whole genome shotgun (WGS) entry which is preliminary data.</text>
</comment>
<dbReference type="Proteomes" id="UP000234748">
    <property type="component" value="Unassembled WGS sequence"/>
</dbReference>
<evidence type="ECO:0000313" key="1">
    <source>
        <dbReference type="EMBL" id="PLT30772.1"/>
    </source>
</evidence>
<name>A0A2N5M8V3_9BACI</name>
<evidence type="ECO:0000313" key="2">
    <source>
        <dbReference type="Proteomes" id="UP000234748"/>
    </source>
</evidence>
<gene>
    <name evidence="1" type="ORF">CUU66_06365</name>
</gene>
<organism evidence="1 2">
    <name type="scientific">Peribacillus deserti</name>
    <dbReference type="NCBI Taxonomy" id="673318"/>
    <lineage>
        <taxon>Bacteria</taxon>
        <taxon>Bacillati</taxon>
        <taxon>Bacillota</taxon>
        <taxon>Bacilli</taxon>
        <taxon>Bacillales</taxon>
        <taxon>Bacillaceae</taxon>
        <taxon>Peribacillus</taxon>
    </lineage>
</organism>